<dbReference type="Gene3D" id="1.25.40.10">
    <property type="entry name" value="Tetratricopeptide repeat domain"/>
    <property type="match status" value="2"/>
</dbReference>
<dbReference type="EMBL" id="WXYO01000009">
    <property type="protein sequence ID" value="NAS14177.1"/>
    <property type="molecule type" value="Genomic_DNA"/>
</dbReference>
<dbReference type="PANTHER" id="PTHR45586">
    <property type="entry name" value="TPR REPEAT-CONTAINING PROTEIN PA4667"/>
    <property type="match status" value="1"/>
</dbReference>
<dbReference type="SMART" id="SM00028">
    <property type="entry name" value="TPR"/>
    <property type="match status" value="3"/>
</dbReference>
<comment type="caution">
    <text evidence="4">The sequence shown here is derived from an EMBL/GenBank/DDBJ whole genome shotgun (WGS) entry which is preliminary data.</text>
</comment>
<name>A0A6L9EHA4_9FLAO</name>
<keyword evidence="2 3" id="KW-0802">TPR repeat</keyword>
<dbReference type="PANTHER" id="PTHR45586:SF1">
    <property type="entry name" value="LIPOPOLYSACCHARIDE ASSEMBLY PROTEIN B"/>
    <property type="match status" value="1"/>
</dbReference>
<keyword evidence="1" id="KW-0677">Repeat</keyword>
<dbReference type="Proteomes" id="UP000475249">
    <property type="component" value="Unassembled WGS sequence"/>
</dbReference>
<gene>
    <name evidence="4" type="ORF">GTQ38_19360</name>
</gene>
<dbReference type="SUPFAM" id="SSF48452">
    <property type="entry name" value="TPR-like"/>
    <property type="match status" value="2"/>
</dbReference>
<reference evidence="4 5" key="1">
    <citation type="submission" date="2020-01" db="EMBL/GenBank/DDBJ databases">
        <title>Bacteria diversity of Porities sp.</title>
        <authorList>
            <person name="Wang G."/>
        </authorList>
    </citation>
    <scope>NUCLEOTIDE SEQUENCE [LARGE SCALE GENOMIC DNA]</scope>
    <source>
        <strain evidence="4 5">R33</strain>
    </source>
</reference>
<protein>
    <submittedName>
        <fullName evidence="4">Tetratricopeptide repeat protein</fullName>
    </submittedName>
</protein>
<keyword evidence="5" id="KW-1185">Reference proteome</keyword>
<dbReference type="InterPro" id="IPR051012">
    <property type="entry name" value="CellSynth/LPSAsmb/PSIAsmb"/>
</dbReference>
<sequence>MKLRFLLVVLVFVTGLSAQKSPELHQIEELISLGKFEAAESLLLQAVQNNSTPELQDRLGEVYGFQQKWDKAIEVYSQLSESFPQNADYSFKYGGSLAKKAQNGNKFRALTLVSKIKSNLKRAVEIDPGHIQAYWALVDLYVSLPGILGGSNSRAMEYAKRLQSISTLDGYLATGYVYEYDDKPEQAKKAYMQALQLLGNFKTLSRNQLHYQIGKICGTYGTRIEQGIWHMRQYIENYTALDGVPLEWAHYRMAKLHRKNGATDKALASIENALKLKNSFGPALEEKEKILSP</sequence>
<evidence type="ECO:0000256" key="3">
    <source>
        <dbReference type="PROSITE-ProRule" id="PRU00339"/>
    </source>
</evidence>
<proteinExistence type="predicted"/>
<dbReference type="Pfam" id="PF13181">
    <property type="entry name" value="TPR_8"/>
    <property type="match status" value="2"/>
</dbReference>
<dbReference type="PROSITE" id="PS50005">
    <property type="entry name" value="TPR"/>
    <property type="match status" value="1"/>
</dbReference>
<dbReference type="Pfam" id="PF13174">
    <property type="entry name" value="TPR_6"/>
    <property type="match status" value="1"/>
</dbReference>
<dbReference type="InterPro" id="IPR019734">
    <property type="entry name" value="TPR_rpt"/>
</dbReference>
<evidence type="ECO:0000256" key="1">
    <source>
        <dbReference type="ARBA" id="ARBA00022737"/>
    </source>
</evidence>
<feature type="repeat" description="TPR" evidence="3">
    <location>
        <begin position="53"/>
        <end position="86"/>
    </location>
</feature>
<accession>A0A6L9EHA4</accession>
<dbReference type="RefSeq" id="WP_161437227.1">
    <property type="nucleotide sequence ID" value="NZ_WXYO01000009.1"/>
</dbReference>
<evidence type="ECO:0000313" key="5">
    <source>
        <dbReference type="Proteomes" id="UP000475249"/>
    </source>
</evidence>
<organism evidence="4 5">
    <name type="scientific">Poritiphilus flavus</name>
    <dbReference type="NCBI Taxonomy" id="2697053"/>
    <lineage>
        <taxon>Bacteria</taxon>
        <taxon>Pseudomonadati</taxon>
        <taxon>Bacteroidota</taxon>
        <taxon>Flavobacteriia</taxon>
        <taxon>Flavobacteriales</taxon>
        <taxon>Flavobacteriaceae</taxon>
        <taxon>Poritiphilus</taxon>
    </lineage>
</organism>
<evidence type="ECO:0000313" key="4">
    <source>
        <dbReference type="EMBL" id="NAS14177.1"/>
    </source>
</evidence>
<evidence type="ECO:0000256" key="2">
    <source>
        <dbReference type="ARBA" id="ARBA00022803"/>
    </source>
</evidence>
<dbReference type="AlphaFoldDB" id="A0A6L9EHA4"/>
<dbReference type="InterPro" id="IPR011990">
    <property type="entry name" value="TPR-like_helical_dom_sf"/>
</dbReference>